<feature type="region of interest" description="Disordered" evidence="1">
    <location>
        <begin position="528"/>
        <end position="553"/>
    </location>
</feature>
<feature type="transmembrane region" description="Helical" evidence="2">
    <location>
        <begin position="104"/>
        <end position="128"/>
    </location>
</feature>
<feature type="domain" description="DUF7726" evidence="3">
    <location>
        <begin position="599"/>
        <end position="681"/>
    </location>
</feature>
<gene>
    <name evidence="4" type="ORF">MMYC01_206024</name>
</gene>
<keyword evidence="5" id="KW-1185">Reference proteome</keyword>
<keyword evidence="2" id="KW-1133">Transmembrane helix</keyword>
<evidence type="ECO:0000313" key="4">
    <source>
        <dbReference type="EMBL" id="KXX78380.1"/>
    </source>
</evidence>
<reference evidence="4 5" key="1">
    <citation type="journal article" date="2016" name="Genome Announc.">
        <title>Genome Sequence of Madurella mycetomatis mm55, Isolated from a Human Mycetoma Case in Sudan.</title>
        <authorList>
            <person name="Smit S."/>
            <person name="Derks M.F."/>
            <person name="Bervoets S."/>
            <person name="Fahal A."/>
            <person name="van Leeuwen W."/>
            <person name="van Belkum A."/>
            <person name="van de Sande W.W."/>
        </authorList>
    </citation>
    <scope>NUCLEOTIDE SEQUENCE [LARGE SCALE GENOMIC DNA]</scope>
    <source>
        <strain evidence="5">mm55</strain>
    </source>
</reference>
<keyword evidence="2" id="KW-0472">Membrane</keyword>
<dbReference type="EMBL" id="LCTW02000122">
    <property type="protein sequence ID" value="KXX78380.1"/>
    <property type="molecule type" value="Genomic_DNA"/>
</dbReference>
<dbReference type="PANTHER" id="PTHR42339:SF1">
    <property type="entry name" value="HISTONE H1"/>
    <property type="match status" value="1"/>
</dbReference>
<feature type="transmembrane region" description="Helical" evidence="2">
    <location>
        <begin position="30"/>
        <end position="55"/>
    </location>
</feature>
<dbReference type="PANTHER" id="PTHR42339">
    <property type="entry name" value="HISTONE H1"/>
    <property type="match status" value="1"/>
</dbReference>
<evidence type="ECO:0000259" key="3">
    <source>
        <dbReference type="Pfam" id="PF24852"/>
    </source>
</evidence>
<name>A0A175W543_9PEZI</name>
<protein>
    <recommendedName>
        <fullName evidence="3">DUF7726 domain-containing protein</fullName>
    </recommendedName>
</protein>
<comment type="caution">
    <text evidence="4">The sequence shown here is derived from an EMBL/GenBank/DDBJ whole genome shotgun (WGS) entry which is preliminary data.</text>
</comment>
<dbReference type="Pfam" id="PF24852">
    <property type="entry name" value="DUF7726"/>
    <property type="match status" value="1"/>
</dbReference>
<dbReference type="OrthoDB" id="3540210at2759"/>
<dbReference type="InterPro" id="IPR056143">
    <property type="entry name" value="DUF7726"/>
</dbReference>
<keyword evidence="2" id="KW-0812">Transmembrane</keyword>
<dbReference type="VEuPathDB" id="FungiDB:MMYC01_206024"/>
<proteinExistence type="predicted"/>
<organism evidence="4 5">
    <name type="scientific">Madurella mycetomatis</name>
    <dbReference type="NCBI Taxonomy" id="100816"/>
    <lineage>
        <taxon>Eukaryota</taxon>
        <taxon>Fungi</taxon>
        <taxon>Dikarya</taxon>
        <taxon>Ascomycota</taxon>
        <taxon>Pezizomycotina</taxon>
        <taxon>Sordariomycetes</taxon>
        <taxon>Sordariomycetidae</taxon>
        <taxon>Sordariales</taxon>
        <taxon>Sordariales incertae sedis</taxon>
        <taxon>Madurella</taxon>
    </lineage>
</organism>
<evidence type="ECO:0000256" key="1">
    <source>
        <dbReference type="SAM" id="MobiDB-lite"/>
    </source>
</evidence>
<evidence type="ECO:0000256" key="2">
    <source>
        <dbReference type="SAM" id="Phobius"/>
    </source>
</evidence>
<dbReference type="Proteomes" id="UP000078237">
    <property type="component" value="Unassembled WGS sequence"/>
</dbReference>
<accession>A0A175W543</accession>
<sequence>MVQIATGLWFDYSKPSVLAPTLTLSVSAGYLAVSGLTLLVTLAGASFWNITAFLLHHWKTKETTTNVIDLQHRVILRNSTGALRTIVEILKVHQAWSKKPRQCLLLKTCTVAVPALLVAAGFAVAGLFTSAVANKTYGPVAARIQPSSCGYWSFDATTEGTASMTAKIVNDTIQARNYAASFYANSSSSPARPVFIRTTLPYTTTGSAPCPIPAAERCILGPNRAFRATSELLDSHNMFGINAPVRDRVQLQLSLTCSPVRAIDLAAVINGSESLTVHYFLGPVGDQSSYTYRYNSAMANNTGLGYSLASYHAVANDPTLTDTLGWRPIPDFARADADISVHFMNQNDLRYLGPVYDPWFSADGTLNYTFNGLFLTRPDYLVTIMACADEYRLCNPSTSQCTQTAGVWALTENALTKNVLNFNVDQLATAARIVVALADVNTGMTVSSLGPAALWANNKLIRGNISPALPDNQWQIEVVGWFQTELAKIQASITEFASNAAELNPYGTISLQGAQRLRAVEGSAMHLEAPPTNTNRKRKSTEAVPATNSVEEAATGKPAKRLKIIPTGSKEAKAALKTAAISLLDVSSIVNLNPDEPAPVYETCDTVRRKTRAMLAKNGVIQVDFLRAIATPAYGDNNTNKIQASSLYSFMKQKGRLAGNTSDVYYVAYVFFEKLRIKQGKSKLKDREIMEEIYPGGLDIKVQLGKSSHVVGVHLKERPGVAYTYS</sequence>
<dbReference type="AlphaFoldDB" id="A0A175W543"/>
<evidence type="ECO:0000313" key="5">
    <source>
        <dbReference type="Proteomes" id="UP000078237"/>
    </source>
</evidence>